<keyword evidence="3" id="KW-1185">Reference proteome</keyword>
<dbReference type="Proteomes" id="UP001652582">
    <property type="component" value="Chromosome 8"/>
</dbReference>
<evidence type="ECO:0000313" key="4">
    <source>
        <dbReference type="RefSeq" id="XP_023951193.2"/>
    </source>
</evidence>
<accession>A0A6J1P1N5</accession>
<sequence>MAALYIFLALLVQNTLAEPIIDEDGVKNESLEYLRDSQSDIENCTATEFEAAPEDWMNTFIGSSSAIFPTSSAALMAQAAFSDKSPEDQLEDIKEMANQISNSIQTEMVKLLEYAMSSTGKEETDNKLRKKRSAETPMDSSQLVMRLLRHIKSNNEYQNIAIEKMMTAQEIADKYGISFSPDPETLSDLALAANEQAEEMTAILKDAIVLKNVTDQESADNINAFENISKESTECLTDIEQNSNNQQNSSDHVLDFKILKENYSDDYPAVSHHNYYDYCTVESQIPAPPQVYNAPVSQRPNFYDLVSNYPIQDYCSMEPTATIIISNDEPEQPEPELVAEEYEETVSSKVFINHEEAPDVSTVNHVMSYTISEKAHFRSPQIDSLPQQMQYYFLLM</sequence>
<feature type="region of interest" description="Disordered" evidence="1">
    <location>
        <begin position="120"/>
        <end position="139"/>
    </location>
</feature>
<keyword evidence="2" id="KW-0732">Signal</keyword>
<organism evidence="3 4">
    <name type="scientific">Bicyclus anynana</name>
    <name type="common">Squinting bush brown butterfly</name>
    <dbReference type="NCBI Taxonomy" id="110368"/>
    <lineage>
        <taxon>Eukaryota</taxon>
        <taxon>Metazoa</taxon>
        <taxon>Ecdysozoa</taxon>
        <taxon>Arthropoda</taxon>
        <taxon>Hexapoda</taxon>
        <taxon>Insecta</taxon>
        <taxon>Pterygota</taxon>
        <taxon>Neoptera</taxon>
        <taxon>Endopterygota</taxon>
        <taxon>Lepidoptera</taxon>
        <taxon>Glossata</taxon>
        <taxon>Ditrysia</taxon>
        <taxon>Papilionoidea</taxon>
        <taxon>Nymphalidae</taxon>
        <taxon>Satyrinae</taxon>
        <taxon>Satyrini</taxon>
        <taxon>Mycalesina</taxon>
        <taxon>Bicyclus</taxon>
    </lineage>
</organism>
<reference evidence="4" key="1">
    <citation type="submission" date="2025-08" db="UniProtKB">
        <authorList>
            <consortium name="RefSeq"/>
        </authorList>
    </citation>
    <scope>IDENTIFICATION</scope>
</reference>
<dbReference type="KEGG" id="bany:112055350"/>
<dbReference type="RefSeq" id="XP_023951193.2">
    <property type="nucleotide sequence ID" value="XM_024095425.2"/>
</dbReference>
<dbReference type="GeneID" id="112055350"/>
<name>A0A6J1P1N5_BICAN</name>
<evidence type="ECO:0000313" key="3">
    <source>
        <dbReference type="Proteomes" id="UP001652582"/>
    </source>
</evidence>
<feature type="chain" id="PRO_5047239745" evidence="2">
    <location>
        <begin position="18"/>
        <end position="396"/>
    </location>
</feature>
<evidence type="ECO:0000256" key="1">
    <source>
        <dbReference type="SAM" id="MobiDB-lite"/>
    </source>
</evidence>
<feature type="signal peptide" evidence="2">
    <location>
        <begin position="1"/>
        <end position="17"/>
    </location>
</feature>
<dbReference type="AlphaFoldDB" id="A0A6J1P1N5"/>
<gene>
    <name evidence="4" type="primary">LOC112055350</name>
</gene>
<evidence type="ECO:0000256" key="2">
    <source>
        <dbReference type="SAM" id="SignalP"/>
    </source>
</evidence>
<dbReference type="OrthoDB" id="7348885at2759"/>
<proteinExistence type="predicted"/>
<protein>
    <submittedName>
        <fullName evidence="4">Uncharacterized protein LOC112055350</fullName>
    </submittedName>
</protein>